<feature type="domain" description="TGS" evidence="1">
    <location>
        <begin position="1"/>
        <end position="59"/>
    </location>
</feature>
<dbReference type="OrthoDB" id="9764644at2"/>
<dbReference type="Gene3D" id="3.30.980.10">
    <property type="entry name" value="Threonyl-trna Synthetase, Chain A, domain 2"/>
    <property type="match status" value="1"/>
</dbReference>
<reference evidence="2 3" key="1">
    <citation type="submission" date="2016-10" db="EMBL/GenBank/DDBJ databases">
        <authorList>
            <person name="de Groot N.N."/>
        </authorList>
    </citation>
    <scope>NUCLEOTIDE SEQUENCE [LARGE SCALE GENOMIC DNA]</scope>
    <source>
        <strain evidence="2 3">ATCC 51327</strain>
    </source>
</reference>
<dbReference type="AlphaFoldDB" id="A0A1I4EMB8"/>
<dbReference type="STRING" id="29563.SAMN02983006_00049"/>
<organism evidence="2 3">
    <name type="scientific">Halanaerobium salsuginis</name>
    <dbReference type="NCBI Taxonomy" id="29563"/>
    <lineage>
        <taxon>Bacteria</taxon>
        <taxon>Bacillati</taxon>
        <taxon>Bacillota</taxon>
        <taxon>Clostridia</taxon>
        <taxon>Halanaerobiales</taxon>
        <taxon>Halanaerobiaceae</taxon>
        <taxon>Halanaerobium</taxon>
    </lineage>
</organism>
<dbReference type="InterPro" id="IPR004095">
    <property type="entry name" value="TGS"/>
</dbReference>
<evidence type="ECO:0000313" key="3">
    <source>
        <dbReference type="Proteomes" id="UP000199006"/>
    </source>
</evidence>
<dbReference type="InterPro" id="IPR018163">
    <property type="entry name" value="Thr/Ala-tRNA-synth_IIc_edit"/>
</dbReference>
<dbReference type="InterPro" id="IPR006083">
    <property type="entry name" value="PRK/URK"/>
</dbReference>
<dbReference type="SUPFAM" id="SSF55186">
    <property type="entry name" value="ThrRS/AlaRS common domain"/>
    <property type="match status" value="1"/>
</dbReference>
<protein>
    <submittedName>
        <fullName evidence="2">Uridine kinase</fullName>
    </submittedName>
</protein>
<keyword evidence="2" id="KW-0808">Transferase</keyword>
<gene>
    <name evidence="2" type="ORF">SAMN02983006_00049</name>
</gene>
<accession>A0A1I4EMB8</accession>
<keyword evidence="2" id="KW-0418">Kinase</keyword>
<sequence length="549" mass="63551">MNILIDQEELKIIEKSTIEEIIAASSIENKKDVMAVIIDNQVYDLSEEIDEDAVIKTIQIKSEPGNRIYRRSLFLVMAKAVYELFPETTLRIEISISNGIYCELVNKKSLSQLDLVKIKKRMQEIIAADLKIVKHKFKRAEAKAIINSQNCCFRSDLIDEQDKDYYTLYELDGYYDYFYYNMVPATSYLKEFELHLRIPGFVLLVPKFFGNKKLPKFIEQPKLANVFLDYERFGEIIGVNNVSDLNKVVREKKQGELIRIAEALHEKKIAQIADQIKGGMPRNKIILIAGPSSSGKTTFTHRLATQLKINDLRPIQISTDNYFVNREDTPLDGDGEPDFESIEAINLDLFNEHLLNLIQGEEVELVKFNFAQGKREKTGKTLQLEEDQPILIEGIHGLNNHLTETIPHNLKFKIYISALTQLNIDCHNRIPTTDTRLIRRIVRDNQYRNLPAATTLDMWTGVRRGEEKNIFPYQENADVMFNSALVYELSVLKNYVEPLLKQIDRTNKNYYQAQRLLEILSNFRAIPDNEVPFTSILREFTGHSVFREE</sequence>
<dbReference type="PANTHER" id="PTHR10285">
    <property type="entry name" value="URIDINE KINASE"/>
    <property type="match status" value="1"/>
</dbReference>
<dbReference type="GO" id="GO:0005524">
    <property type="term" value="F:ATP binding"/>
    <property type="evidence" value="ECO:0007669"/>
    <property type="project" value="InterPro"/>
</dbReference>
<dbReference type="RefSeq" id="WP_089857874.1">
    <property type="nucleotide sequence ID" value="NZ_FOTI01000001.1"/>
</dbReference>
<dbReference type="SUPFAM" id="SSF52540">
    <property type="entry name" value="P-loop containing nucleoside triphosphate hydrolases"/>
    <property type="match status" value="1"/>
</dbReference>
<dbReference type="EMBL" id="FOTI01000001">
    <property type="protein sequence ID" value="SFL06875.1"/>
    <property type="molecule type" value="Genomic_DNA"/>
</dbReference>
<dbReference type="CDD" id="cd02028">
    <property type="entry name" value="UMPK_like"/>
    <property type="match status" value="1"/>
</dbReference>
<dbReference type="Proteomes" id="UP000199006">
    <property type="component" value="Unassembled WGS sequence"/>
</dbReference>
<proteinExistence type="predicted"/>
<keyword evidence="3" id="KW-1185">Reference proteome</keyword>
<dbReference type="PROSITE" id="PS51880">
    <property type="entry name" value="TGS"/>
    <property type="match status" value="1"/>
</dbReference>
<evidence type="ECO:0000259" key="1">
    <source>
        <dbReference type="PROSITE" id="PS51880"/>
    </source>
</evidence>
<dbReference type="GO" id="GO:0016301">
    <property type="term" value="F:kinase activity"/>
    <property type="evidence" value="ECO:0007669"/>
    <property type="project" value="UniProtKB-KW"/>
</dbReference>
<name>A0A1I4EMB8_9FIRM</name>
<dbReference type="InterPro" id="IPR003593">
    <property type="entry name" value="AAA+_ATPase"/>
</dbReference>
<dbReference type="Gene3D" id="3.40.50.300">
    <property type="entry name" value="P-loop containing nucleotide triphosphate hydrolases"/>
    <property type="match status" value="1"/>
</dbReference>
<evidence type="ECO:0000313" key="2">
    <source>
        <dbReference type="EMBL" id="SFL06875.1"/>
    </source>
</evidence>
<dbReference type="InterPro" id="IPR027417">
    <property type="entry name" value="P-loop_NTPase"/>
</dbReference>
<dbReference type="SMART" id="SM00382">
    <property type="entry name" value="AAA"/>
    <property type="match status" value="1"/>
</dbReference>
<dbReference type="Pfam" id="PF00485">
    <property type="entry name" value="PRK"/>
    <property type="match status" value="1"/>
</dbReference>